<dbReference type="GO" id="GO:0015424">
    <property type="term" value="F:ABC-type amino acid transporter activity"/>
    <property type="evidence" value="ECO:0007669"/>
    <property type="project" value="InterPro"/>
</dbReference>
<dbReference type="GO" id="GO:0005524">
    <property type="term" value="F:ATP binding"/>
    <property type="evidence" value="ECO:0007669"/>
    <property type="project" value="UniProtKB-KW"/>
</dbReference>
<evidence type="ECO:0000256" key="2">
    <source>
        <dbReference type="ARBA" id="ARBA00022448"/>
    </source>
</evidence>
<dbReference type="PROSITE" id="PS00211">
    <property type="entry name" value="ABC_TRANSPORTER_1"/>
    <property type="match status" value="1"/>
</dbReference>
<dbReference type="Proteomes" id="UP000182975">
    <property type="component" value="Unassembled WGS sequence"/>
</dbReference>
<dbReference type="OrthoDB" id="3175865at2"/>
<dbReference type="InterPro" id="IPR003593">
    <property type="entry name" value="AAA+_ATPase"/>
</dbReference>
<feature type="region of interest" description="Disordered" evidence="7">
    <location>
        <begin position="246"/>
        <end position="268"/>
    </location>
</feature>
<dbReference type="EMBL" id="FOEC01000001">
    <property type="protein sequence ID" value="SEO45282.1"/>
    <property type="molecule type" value="Genomic_DNA"/>
</dbReference>
<evidence type="ECO:0000313" key="10">
    <source>
        <dbReference type="Proteomes" id="UP000182975"/>
    </source>
</evidence>
<dbReference type="Pfam" id="PF00005">
    <property type="entry name" value="ABC_tran"/>
    <property type="match status" value="1"/>
</dbReference>
<dbReference type="InterPro" id="IPR030679">
    <property type="entry name" value="ABC_ATPase_HisP-typ"/>
</dbReference>
<gene>
    <name evidence="9" type="ORF">SAMN02910314_00306</name>
</gene>
<dbReference type="InterPro" id="IPR003439">
    <property type="entry name" value="ABC_transporter-like_ATP-bd"/>
</dbReference>
<keyword evidence="2" id="KW-0813">Transport</keyword>
<evidence type="ECO:0000313" key="9">
    <source>
        <dbReference type="EMBL" id="SEO45282.1"/>
    </source>
</evidence>
<evidence type="ECO:0000259" key="8">
    <source>
        <dbReference type="PROSITE" id="PS50893"/>
    </source>
</evidence>
<keyword evidence="4" id="KW-0547">Nucleotide-binding</keyword>
<dbReference type="Gene3D" id="3.40.50.300">
    <property type="entry name" value="P-loop containing nucleotide triphosphate hydrolases"/>
    <property type="match status" value="1"/>
</dbReference>
<dbReference type="RefSeq" id="WP_066660057.1">
    <property type="nucleotide sequence ID" value="NZ_CP011402.1"/>
</dbReference>
<comment type="subcellular location">
    <subcellularLocation>
        <location evidence="1">Cell membrane</location>
        <topology evidence="1">Peripheral membrane protein</topology>
    </subcellularLocation>
</comment>
<name>A0A1H8PTD1_9ACTN</name>
<dbReference type="PIRSF" id="PIRSF039085">
    <property type="entry name" value="ABC_ATPase_HisP"/>
    <property type="match status" value="1"/>
</dbReference>
<dbReference type="InterPro" id="IPR017871">
    <property type="entry name" value="ABC_transporter-like_CS"/>
</dbReference>
<dbReference type="CDD" id="cd03262">
    <property type="entry name" value="ABC_HisP_GlnQ"/>
    <property type="match status" value="1"/>
</dbReference>
<evidence type="ECO:0000256" key="6">
    <source>
        <dbReference type="ARBA" id="ARBA00023136"/>
    </source>
</evidence>
<reference evidence="10" key="1">
    <citation type="submission" date="2016-10" db="EMBL/GenBank/DDBJ databases">
        <authorList>
            <person name="Varghese N."/>
        </authorList>
    </citation>
    <scope>NUCLEOTIDE SEQUENCE [LARGE SCALE GENOMIC DNA]</scope>
    <source>
        <strain evidence="10">DSM 21843</strain>
    </source>
</reference>
<dbReference type="InterPro" id="IPR027417">
    <property type="entry name" value="P-loop_NTPase"/>
</dbReference>
<evidence type="ECO:0000256" key="7">
    <source>
        <dbReference type="SAM" id="MobiDB-lite"/>
    </source>
</evidence>
<evidence type="ECO:0000256" key="4">
    <source>
        <dbReference type="ARBA" id="ARBA00022741"/>
    </source>
</evidence>
<dbReference type="GO" id="GO:0016887">
    <property type="term" value="F:ATP hydrolysis activity"/>
    <property type="evidence" value="ECO:0007669"/>
    <property type="project" value="InterPro"/>
</dbReference>
<accession>A0A1H8PTD1</accession>
<dbReference type="PANTHER" id="PTHR43166">
    <property type="entry name" value="AMINO ACID IMPORT ATP-BINDING PROTEIN"/>
    <property type="match status" value="1"/>
</dbReference>
<keyword evidence="10" id="KW-1185">Reference proteome</keyword>
<protein>
    <submittedName>
        <fullName evidence="9">Putative amino-acid transport system ATP-binding protein</fullName>
    </submittedName>
</protein>
<dbReference type="PANTHER" id="PTHR43166:SF35">
    <property type="entry name" value="L-CYSTINE IMPORT ATP-BINDING PROTEIN TCYN"/>
    <property type="match status" value="1"/>
</dbReference>
<dbReference type="SUPFAM" id="SSF52540">
    <property type="entry name" value="P-loop containing nucleoside triphosphate hydrolases"/>
    <property type="match status" value="1"/>
</dbReference>
<dbReference type="PROSITE" id="PS50893">
    <property type="entry name" value="ABC_TRANSPORTER_2"/>
    <property type="match status" value="1"/>
</dbReference>
<keyword evidence="5 9" id="KW-0067">ATP-binding</keyword>
<dbReference type="GO" id="GO:0005886">
    <property type="term" value="C:plasma membrane"/>
    <property type="evidence" value="ECO:0007669"/>
    <property type="project" value="UniProtKB-SubCell"/>
</dbReference>
<evidence type="ECO:0000256" key="5">
    <source>
        <dbReference type="ARBA" id="ARBA00022840"/>
    </source>
</evidence>
<organism evidence="9 10">
    <name type="scientific">Denitrobacterium detoxificans</name>
    <dbReference type="NCBI Taxonomy" id="79604"/>
    <lineage>
        <taxon>Bacteria</taxon>
        <taxon>Bacillati</taxon>
        <taxon>Actinomycetota</taxon>
        <taxon>Coriobacteriia</taxon>
        <taxon>Eggerthellales</taxon>
        <taxon>Eggerthellaceae</taxon>
        <taxon>Denitrobacterium</taxon>
    </lineage>
</organism>
<sequence>MISVKNLSKSFGETDVLKDINLEIGDDEIVAILGPSGTGKSTLLRCMNYLCEPTTGTVSIDDVVVDAAHRKRADVRVLRRKTAMVFQDYHLFKNKTAVQNVMEALVTVWKRPKAEARETAMALLEKVGMADRADFYPSKLSGGQQQRVAIARALAVHPQVLLFDEPTSALDPELVGEVLATIRQLAQERDFAMVIVTHEVEFARQVADRVIFMDGGSVVVDGTPEQIIEHPSDPRLQKFLSYVSRGGAAPSKQPEAEVAQPTFATDDF</sequence>
<feature type="domain" description="ABC transporter" evidence="8">
    <location>
        <begin position="2"/>
        <end position="240"/>
    </location>
</feature>
<dbReference type="InterPro" id="IPR050086">
    <property type="entry name" value="MetN_ABC_transporter-like"/>
</dbReference>
<dbReference type="SMART" id="SM00382">
    <property type="entry name" value="AAA"/>
    <property type="match status" value="1"/>
</dbReference>
<keyword evidence="3" id="KW-1003">Cell membrane</keyword>
<keyword evidence="6" id="KW-0472">Membrane</keyword>
<evidence type="ECO:0000256" key="3">
    <source>
        <dbReference type="ARBA" id="ARBA00022475"/>
    </source>
</evidence>
<evidence type="ECO:0000256" key="1">
    <source>
        <dbReference type="ARBA" id="ARBA00004202"/>
    </source>
</evidence>
<proteinExistence type="predicted"/>
<dbReference type="AlphaFoldDB" id="A0A1H8PTD1"/>